<gene>
    <name evidence="6" type="ORF">QYM36_001658</name>
</gene>
<keyword evidence="7" id="KW-1185">Reference proteome</keyword>
<feature type="compositionally biased region" description="Polar residues" evidence="3">
    <location>
        <begin position="1"/>
        <end position="15"/>
    </location>
</feature>
<dbReference type="GO" id="GO:0004197">
    <property type="term" value="F:cysteine-type endopeptidase activity"/>
    <property type="evidence" value="ECO:0007669"/>
    <property type="project" value="InterPro"/>
</dbReference>
<sequence length="575" mass="65802">MKNGIKSGSNQSQDTSKYEGPKTIDVDVPIGSGTYNMSHDKRGLLIIFHCSEPAIEECCKELSSTLKNVGFISKRYRDLKLSQIEKVLCKLQNRNYENEDCIVVAVITKMVDGKFCAYDKTFSADVITLAFTTNNCPGLVGKPKIFLLDGIGEGPRHGHILRSVNPQSGKPVSDTSRNGHLKSKTIYHQWSPKPWMLTKREKECEVDRIRRLPETADFFIFSGSEEAYRSYSLSKGSRFIQTFCKVMRRFYKTTSLLDMALYVIRDTIALEKQFVQTPIFTSTLTRQMFFCKTKENKMENRLPPLSFLPLEAIYIKKGKALFFIHDQFGHRTKKDFQYADLESREFRMVLEDYGFSVEEYKNLTLEKIKNTLSNFLKRDFTEDQSVLVYINSHGDKKGKIHSYDAKFNRYEVVTKPFLNNQKYYPTLVGKPKIFVFDACRGGISMDGQYIALKRNQGPAPCPCKKVSYKERKINLNTWPKTSLNAEFLILSSQCEGYIAKETGLIPTLCAALKSSNEDFLSIVTDVSREKELTQAKKGKPTASATALTSCFCHEKEKQPEEKNTMLPYINHVWNT</sequence>
<reference evidence="6" key="1">
    <citation type="submission" date="2023-07" db="EMBL/GenBank/DDBJ databases">
        <title>Chromosome-level genome assembly of Artemia franciscana.</title>
        <authorList>
            <person name="Jo E."/>
        </authorList>
    </citation>
    <scope>NUCLEOTIDE SEQUENCE</scope>
    <source>
        <tissue evidence="6">Whole body</tissue>
    </source>
</reference>
<evidence type="ECO:0000256" key="3">
    <source>
        <dbReference type="SAM" id="MobiDB-lite"/>
    </source>
</evidence>
<dbReference type="PROSITE" id="PS50208">
    <property type="entry name" value="CASPASE_P20"/>
    <property type="match status" value="2"/>
</dbReference>
<dbReference type="PANTHER" id="PTHR10454">
    <property type="entry name" value="CASPASE"/>
    <property type="match status" value="1"/>
</dbReference>
<dbReference type="GO" id="GO:0043525">
    <property type="term" value="P:positive regulation of neuron apoptotic process"/>
    <property type="evidence" value="ECO:0007669"/>
    <property type="project" value="TreeGrafter"/>
</dbReference>
<protein>
    <recommendedName>
        <fullName evidence="8">Caspase family p20 domain-containing protein</fullName>
    </recommendedName>
</protein>
<evidence type="ECO:0000313" key="7">
    <source>
        <dbReference type="Proteomes" id="UP001187531"/>
    </source>
</evidence>
<dbReference type="PRINTS" id="PR00376">
    <property type="entry name" value="IL1BCENZYME"/>
</dbReference>
<dbReference type="InterPro" id="IPR002138">
    <property type="entry name" value="Pept_C14_p10"/>
</dbReference>
<evidence type="ECO:0008006" key="8">
    <source>
        <dbReference type="Google" id="ProtNLM"/>
    </source>
</evidence>
<dbReference type="PANTHER" id="PTHR10454:SF232">
    <property type="entry name" value="AT03047P-RELATED"/>
    <property type="match status" value="1"/>
</dbReference>
<dbReference type="InterPro" id="IPR029030">
    <property type="entry name" value="Caspase-like_dom_sf"/>
</dbReference>
<dbReference type="Pfam" id="PF00656">
    <property type="entry name" value="Peptidase_C14"/>
    <property type="match status" value="2"/>
</dbReference>
<evidence type="ECO:0000259" key="5">
    <source>
        <dbReference type="PROSITE" id="PS50208"/>
    </source>
</evidence>
<dbReference type="AlphaFoldDB" id="A0AA88LKH3"/>
<feature type="domain" description="Caspase family p20" evidence="5">
    <location>
        <begin position="62"/>
        <end position="149"/>
    </location>
</feature>
<comment type="caution">
    <text evidence="6">The sequence shown here is derived from an EMBL/GenBank/DDBJ whole genome shotgun (WGS) entry which is preliminary data.</text>
</comment>
<dbReference type="Proteomes" id="UP001187531">
    <property type="component" value="Unassembled WGS sequence"/>
</dbReference>
<dbReference type="GO" id="GO:0006915">
    <property type="term" value="P:apoptotic process"/>
    <property type="evidence" value="ECO:0007669"/>
    <property type="project" value="TreeGrafter"/>
</dbReference>
<dbReference type="InterPro" id="IPR002398">
    <property type="entry name" value="Pept_C14"/>
</dbReference>
<feature type="domain" description="Caspase family p20" evidence="5">
    <location>
        <begin position="316"/>
        <end position="441"/>
    </location>
</feature>
<proteinExistence type="inferred from homology"/>
<feature type="region of interest" description="Disordered" evidence="3">
    <location>
        <begin position="1"/>
        <end position="23"/>
    </location>
</feature>
<organism evidence="6 7">
    <name type="scientific">Artemia franciscana</name>
    <name type="common">Brine shrimp</name>
    <name type="synonym">Artemia sanfranciscana</name>
    <dbReference type="NCBI Taxonomy" id="6661"/>
    <lineage>
        <taxon>Eukaryota</taxon>
        <taxon>Metazoa</taxon>
        <taxon>Ecdysozoa</taxon>
        <taxon>Arthropoda</taxon>
        <taxon>Crustacea</taxon>
        <taxon>Branchiopoda</taxon>
        <taxon>Anostraca</taxon>
        <taxon>Artemiidae</taxon>
        <taxon>Artemia</taxon>
    </lineage>
</organism>
<evidence type="ECO:0000259" key="4">
    <source>
        <dbReference type="PROSITE" id="PS50207"/>
    </source>
</evidence>
<feature type="domain" description="Caspase family p10" evidence="4">
    <location>
        <begin position="208"/>
        <end position="292"/>
    </location>
</feature>
<comment type="similarity">
    <text evidence="1 2">Belongs to the peptidase C14A family.</text>
</comment>
<dbReference type="SUPFAM" id="SSF52129">
    <property type="entry name" value="Caspase-like"/>
    <property type="match status" value="2"/>
</dbReference>
<evidence type="ECO:0000313" key="6">
    <source>
        <dbReference type="EMBL" id="KAK2725280.1"/>
    </source>
</evidence>
<evidence type="ECO:0000256" key="1">
    <source>
        <dbReference type="ARBA" id="ARBA00010134"/>
    </source>
</evidence>
<dbReference type="InterPro" id="IPR015917">
    <property type="entry name" value="Pept_C14A"/>
</dbReference>
<dbReference type="InterPro" id="IPR011600">
    <property type="entry name" value="Pept_C14_caspase"/>
</dbReference>
<accession>A0AA88LKH3</accession>
<dbReference type="PROSITE" id="PS50207">
    <property type="entry name" value="CASPASE_P10"/>
    <property type="match status" value="1"/>
</dbReference>
<dbReference type="InterPro" id="IPR001309">
    <property type="entry name" value="Pept_C14_p20"/>
</dbReference>
<evidence type="ECO:0000256" key="2">
    <source>
        <dbReference type="RuleBase" id="RU003971"/>
    </source>
</evidence>
<dbReference type="EMBL" id="JAVRJZ010000003">
    <property type="protein sequence ID" value="KAK2725280.1"/>
    <property type="molecule type" value="Genomic_DNA"/>
</dbReference>
<name>A0AA88LKH3_ARTSF</name>
<dbReference type="GO" id="GO:0005737">
    <property type="term" value="C:cytoplasm"/>
    <property type="evidence" value="ECO:0007669"/>
    <property type="project" value="TreeGrafter"/>
</dbReference>
<dbReference type="SMART" id="SM00115">
    <property type="entry name" value="CASc"/>
    <property type="match status" value="1"/>
</dbReference>
<dbReference type="Gene3D" id="3.40.50.1460">
    <property type="match status" value="2"/>
</dbReference>
<dbReference type="GO" id="GO:0006508">
    <property type="term" value="P:proteolysis"/>
    <property type="evidence" value="ECO:0007669"/>
    <property type="project" value="InterPro"/>
</dbReference>